<evidence type="ECO:0000313" key="5">
    <source>
        <dbReference type="Proteomes" id="UP001230005"/>
    </source>
</evidence>
<keyword evidence="5" id="KW-1185">Reference proteome</keyword>
<dbReference type="RefSeq" id="WP_307325420.1">
    <property type="nucleotide sequence ID" value="NZ_JAUSUG010000008.1"/>
</dbReference>
<dbReference type="InterPro" id="IPR000683">
    <property type="entry name" value="Gfo/Idh/MocA-like_OxRdtase_N"/>
</dbReference>
<dbReference type="InterPro" id="IPR036291">
    <property type="entry name" value="NAD(P)-bd_dom_sf"/>
</dbReference>
<comment type="caution">
    <text evidence="4">The sequence shown here is derived from an EMBL/GenBank/DDBJ whole genome shotgun (WGS) entry which is preliminary data.</text>
</comment>
<accession>A0ABT9ZUE2</accession>
<proteinExistence type="predicted"/>
<dbReference type="InterPro" id="IPR055170">
    <property type="entry name" value="GFO_IDH_MocA-like_dom"/>
</dbReference>
<evidence type="ECO:0000259" key="3">
    <source>
        <dbReference type="Pfam" id="PF22725"/>
    </source>
</evidence>
<protein>
    <submittedName>
        <fullName evidence="4">Dehydrogenase</fullName>
    </submittedName>
</protein>
<dbReference type="Pfam" id="PF22725">
    <property type="entry name" value="GFO_IDH_MocA_C3"/>
    <property type="match status" value="1"/>
</dbReference>
<dbReference type="InterPro" id="IPR050463">
    <property type="entry name" value="Gfo/Idh/MocA_oxidrdct_glycsds"/>
</dbReference>
<feature type="domain" description="GFO/IDH/MocA-like oxidoreductase" evidence="3">
    <location>
        <begin position="129"/>
        <end position="249"/>
    </location>
</feature>
<dbReference type="Gene3D" id="3.30.360.10">
    <property type="entry name" value="Dihydrodipicolinate Reductase, domain 2"/>
    <property type="match status" value="1"/>
</dbReference>
<dbReference type="SUPFAM" id="SSF51735">
    <property type="entry name" value="NAD(P)-binding Rossmann-fold domains"/>
    <property type="match status" value="1"/>
</dbReference>
<organism evidence="4 5">
    <name type="scientific">Evansella vedderi</name>
    <dbReference type="NCBI Taxonomy" id="38282"/>
    <lineage>
        <taxon>Bacteria</taxon>
        <taxon>Bacillati</taxon>
        <taxon>Bacillota</taxon>
        <taxon>Bacilli</taxon>
        <taxon>Bacillales</taxon>
        <taxon>Bacillaceae</taxon>
        <taxon>Evansella</taxon>
    </lineage>
</organism>
<dbReference type="EMBL" id="JAUSUG010000008">
    <property type="protein sequence ID" value="MDQ0254865.1"/>
    <property type="molecule type" value="Genomic_DNA"/>
</dbReference>
<dbReference type="Pfam" id="PF01408">
    <property type="entry name" value="GFO_IDH_MocA"/>
    <property type="match status" value="1"/>
</dbReference>
<evidence type="ECO:0000313" key="4">
    <source>
        <dbReference type="EMBL" id="MDQ0254865.1"/>
    </source>
</evidence>
<keyword evidence="1" id="KW-0560">Oxidoreductase</keyword>
<dbReference type="PANTHER" id="PTHR43818">
    <property type="entry name" value="BCDNA.GH03377"/>
    <property type="match status" value="1"/>
</dbReference>
<feature type="domain" description="Gfo/Idh/MocA-like oxidoreductase N-terminal" evidence="2">
    <location>
        <begin position="2"/>
        <end position="115"/>
    </location>
</feature>
<dbReference type="Gene3D" id="3.40.50.720">
    <property type="entry name" value="NAD(P)-binding Rossmann-like Domain"/>
    <property type="match status" value="1"/>
</dbReference>
<dbReference type="SUPFAM" id="SSF55347">
    <property type="entry name" value="Glyceraldehyde-3-phosphate dehydrogenase-like, C-terminal domain"/>
    <property type="match status" value="1"/>
</dbReference>
<sequence>MIHIGVIGLGAVGERLIKGFLNKEEIKLSICDTSIERLQYIKDTYHVENSFTYYKDVLKAMDIDAVYVAVPPKFHEKIVKDAIAAGKHLLCEKPLANSVEEGKRMLKAVEGTNLVNAMHFPLNYQDSIVQLEKLIKDNVIGDVRRINLKMHFPHWPRLWQQNNWVASREQGGFILEVGVHWIQLIQRFFGKIDAVKSTLQFPEDPSLCENGIVAEMKLEDGTPILIDGLSNIGGEEQLEFAIYGTNGTMMIRSWRKLFVAKNGEDLQEIQLEAIEGNQLIDEFIKGIKGEPAELYTFSNGYHAQVVLEALRNPQNNDWQTLTY</sequence>
<evidence type="ECO:0000256" key="1">
    <source>
        <dbReference type="ARBA" id="ARBA00023002"/>
    </source>
</evidence>
<evidence type="ECO:0000259" key="2">
    <source>
        <dbReference type="Pfam" id="PF01408"/>
    </source>
</evidence>
<reference evidence="4 5" key="1">
    <citation type="submission" date="2023-07" db="EMBL/GenBank/DDBJ databases">
        <title>Genomic Encyclopedia of Type Strains, Phase IV (KMG-IV): sequencing the most valuable type-strain genomes for metagenomic binning, comparative biology and taxonomic classification.</title>
        <authorList>
            <person name="Goeker M."/>
        </authorList>
    </citation>
    <scope>NUCLEOTIDE SEQUENCE [LARGE SCALE GENOMIC DNA]</scope>
    <source>
        <strain evidence="4 5">DSM 9768</strain>
    </source>
</reference>
<dbReference type="Proteomes" id="UP001230005">
    <property type="component" value="Unassembled WGS sequence"/>
</dbReference>
<gene>
    <name evidence="4" type="ORF">J2S74_002247</name>
</gene>
<name>A0ABT9ZUE2_9BACI</name>
<dbReference type="PANTHER" id="PTHR43818:SF11">
    <property type="entry name" value="BCDNA.GH03377"/>
    <property type="match status" value="1"/>
</dbReference>